<reference evidence="6 7" key="1">
    <citation type="submission" date="2023-03" db="EMBL/GenBank/DDBJ databases">
        <authorList>
            <person name="Mo P."/>
        </authorList>
    </citation>
    <scope>NUCLEOTIDE SEQUENCE [LARGE SCALE GENOMIC DNA]</scope>
    <source>
        <strain evidence="6 7">HUAS 5</strain>
    </source>
</reference>
<dbReference type="SUPFAM" id="SSF52151">
    <property type="entry name" value="FabD/lysophospholipase-like"/>
    <property type="match status" value="1"/>
</dbReference>
<evidence type="ECO:0000259" key="5">
    <source>
        <dbReference type="SMART" id="SM00827"/>
    </source>
</evidence>
<evidence type="ECO:0000256" key="3">
    <source>
        <dbReference type="ARBA" id="ARBA00048462"/>
    </source>
</evidence>
<dbReference type="Gene3D" id="3.30.70.250">
    <property type="entry name" value="Malonyl-CoA ACP transacylase, ACP-binding"/>
    <property type="match status" value="1"/>
</dbReference>
<dbReference type="Pfam" id="PF00698">
    <property type="entry name" value="Acyl_transf_1"/>
    <property type="match status" value="1"/>
</dbReference>
<gene>
    <name evidence="6" type="ORF">PYS65_07020</name>
</gene>
<evidence type="ECO:0000256" key="2">
    <source>
        <dbReference type="ARBA" id="ARBA00023315"/>
    </source>
</evidence>
<dbReference type="Gene3D" id="3.40.366.10">
    <property type="entry name" value="Malonyl-Coenzyme A Acyl Carrier Protein, domain 2"/>
    <property type="match status" value="1"/>
</dbReference>
<dbReference type="PIRSF" id="PIRSF000446">
    <property type="entry name" value="Mct"/>
    <property type="match status" value="1"/>
</dbReference>
<sequence>MPPGRCGKLTPTPIGLVFPGQGTQRQGMGEPWRDTPAWSLAGEVSRHCGQDVEELLLRTPTDVLRRTDLAQLSVFTVALMAHAEAARCGALDGAVACAGHSLGEYAALTAAGVLTLRDAVSLVTIRGQAMRDAEQLRPGTMGVLIGAGLREAGELAAEVRAEGLDVWVANVNAPGQTGLSGSADGVGRAAELAPGVGAKLIRLSVGGAFHSPFMAPAAERLAQALRDVRFAPGHLQVVANVDAQPYTGDGDWPELAVRQLVSPVRWEESVRTLTGRLGCRRLVELGPGRVLTNLIHRIDPGIEVTPVDGPGALEGLAAV</sequence>
<evidence type="ECO:0000256" key="1">
    <source>
        <dbReference type="ARBA" id="ARBA00022679"/>
    </source>
</evidence>
<evidence type="ECO:0000313" key="7">
    <source>
        <dbReference type="Proteomes" id="UP001216440"/>
    </source>
</evidence>
<dbReference type="InterPro" id="IPR050858">
    <property type="entry name" value="Mal-CoA-ACP_Trans/PKS_FabD"/>
</dbReference>
<dbReference type="InterPro" id="IPR016036">
    <property type="entry name" value="Malonyl_transacylase_ACP-bd"/>
</dbReference>
<dbReference type="GO" id="GO:0004314">
    <property type="term" value="F:[acyl-carrier-protein] S-malonyltransferase activity"/>
    <property type="evidence" value="ECO:0007669"/>
    <property type="project" value="UniProtKB-EC"/>
</dbReference>
<dbReference type="SUPFAM" id="SSF55048">
    <property type="entry name" value="Probable ACP-binding domain of malonyl-CoA ACP transacylase"/>
    <property type="match status" value="1"/>
</dbReference>
<proteinExistence type="inferred from homology"/>
<dbReference type="Proteomes" id="UP001216440">
    <property type="component" value="Chromosome"/>
</dbReference>
<dbReference type="InterPro" id="IPR024925">
    <property type="entry name" value="Malonyl_CoA-ACP_transAc"/>
</dbReference>
<organism evidence="6 7">
    <name type="scientific">Streptomyces cathayae</name>
    <dbReference type="NCBI Taxonomy" id="3031124"/>
    <lineage>
        <taxon>Bacteria</taxon>
        <taxon>Bacillati</taxon>
        <taxon>Actinomycetota</taxon>
        <taxon>Actinomycetes</taxon>
        <taxon>Kitasatosporales</taxon>
        <taxon>Streptomycetaceae</taxon>
        <taxon>Streptomyces</taxon>
    </lineage>
</organism>
<evidence type="ECO:0000256" key="4">
    <source>
        <dbReference type="PIRNR" id="PIRNR000446"/>
    </source>
</evidence>
<dbReference type="InterPro" id="IPR001227">
    <property type="entry name" value="Ac_transferase_dom_sf"/>
</dbReference>
<dbReference type="PANTHER" id="PTHR42681:SF1">
    <property type="entry name" value="MALONYL-COA-ACYL CARRIER PROTEIN TRANSACYLASE, MITOCHONDRIAL"/>
    <property type="match status" value="1"/>
</dbReference>
<comment type="catalytic activity">
    <reaction evidence="3 4">
        <text>holo-[ACP] + malonyl-CoA = malonyl-[ACP] + CoA</text>
        <dbReference type="Rhea" id="RHEA:41792"/>
        <dbReference type="Rhea" id="RHEA-COMP:9623"/>
        <dbReference type="Rhea" id="RHEA-COMP:9685"/>
        <dbReference type="ChEBI" id="CHEBI:57287"/>
        <dbReference type="ChEBI" id="CHEBI:57384"/>
        <dbReference type="ChEBI" id="CHEBI:64479"/>
        <dbReference type="ChEBI" id="CHEBI:78449"/>
        <dbReference type="EC" id="2.3.1.39"/>
    </reaction>
</comment>
<dbReference type="SMART" id="SM00827">
    <property type="entry name" value="PKS_AT"/>
    <property type="match status" value="1"/>
</dbReference>
<evidence type="ECO:0000313" key="6">
    <source>
        <dbReference type="EMBL" id="WGD39905.1"/>
    </source>
</evidence>
<keyword evidence="2 4" id="KW-0012">Acyltransferase</keyword>
<name>A0ABY8JVM1_9ACTN</name>
<feature type="domain" description="Malonyl-CoA:ACP transacylase (MAT)" evidence="5">
    <location>
        <begin position="17"/>
        <end position="312"/>
    </location>
</feature>
<keyword evidence="1 4" id="KW-0808">Transferase</keyword>
<dbReference type="PANTHER" id="PTHR42681">
    <property type="entry name" value="MALONYL-COA-ACYL CARRIER PROTEIN TRANSACYLASE, MITOCHONDRIAL"/>
    <property type="match status" value="1"/>
</dbReference>
<dbReference type="EMBL" id="CP121682">
    <property type="protein sequence ID" value="WGD39905.1"/>
    <property type="molecule type" value="Genomic_DNA"/>
</dbReference>
<dbReference type="InterPro" id="IPR016035">
    <property type="entry name" value="Acyl_Trfase/lysoPLipase"/>
</dbReference>
<accession>A0ABY8JVM1</accession>
<protein>
    <recommendedName>
        <fullName evidence="4">Malonyl CoA-acyl carrier protein transacylase</fullName>
        <ecNumber evidence="4">2.3.1.39</ecNumber>
    </recommendedName>
</protein>
<comment type="similarity">
    <text evidence="4">Belongs to the fabD family.</text>
</comment>
<dbReference type="InterPro" id="IPR014043">
    <property type="entry name" value="Acyl_transferase_dom"/>
</dbReference>
<dbReference type="EC" id="2.3.1.39" evidence="4"/>
<keyword evidence="7" id="KW-1185">Reference proteome</keyword>